<evidence type="ECO:0000313" key="5">
    <source>
        <dbReference type="EMBL" id="MRG60722.1"/>
    </source>
</evidence>
<evidence type="ECO:0000256" key="2">
    <source>
        <dbReference type="ARBA" id="ARBA00022448"/>
    </source>
</evidence>
<keyword evidence="2" id="KW-0813">Transport</keyword>
<proteinExistence type="inferred from homology"/>
<feature type="chain" id="PRO_5039413116" evidence="4">
    <location>
        <begin position="22"/>
        <end position="429"/>
    </location>
</feature>
<evidence type="ECO:0000313" key="6">
    <source>
        <dbReference type="Proteomes" id="UP000431080"/>
    </source>
</evidence>
<comment type="similarity">
    <text evidence="1">Belongs to the bacterial solute-binding protein 1 family.</text>
</comment>
<dbReference type="PANTHER" id="PTHR30061">
    <property type="entry name" value="MALTOSE-BINDING PERIPLASMIC PROTEIN"/>
    <property type="match status" value="1"/>
</dbReference>
<dbReference type="EMBL" id="WJIF01000007">
    <property type="protein sequence ID" value="MRG60722.1"/>
    <property type="molecule type" value="Genomic_DNA"/>
</dbReference>
<dbReference type="InterPro" id="IPR006059">
    <property type="entry name" value="SBP"/>
</dbReference>
<dbReference type="Proteomes" id="UP000431080">
    <property type="component" value="Unassembled WGS sequence"/>
</dbReference>
<comment type="caution">
    <text evidence="5">The sequence shown here is derived from an EMBL/GenBank/DDBJ whole genome shotgun (WGS) entry which is preliminary data.</text>
</comment>
<reference evidence="5 6" key="1">
    <citation type="submission" date="2019-10" db="EMBL/GenBank/DDBJ databases">
        <authorList>
            <person name="Nie G."/>
            <person name="Ming H."/>
            <person name="Yi B."/>
        </authorList>
    </citation>
    <scope>NUCLEOTIDE SEQUENCE [LARGE SCALE GENOMIC DNA]</scope>
    <source>
        <strain evidence="5 6">CFH 90414</strain>
    </source>
</reference>
<dbReference type="GO" id="GO:0042956">
    <property type="term" value="P:maltodextrin transmembrane transport"/>
    <property type="evidence" value="ECO:0007669"/>
    <property type="project" value="TreeGrafter"/>
</dbReference>
<dbReference type="PROSITE" id="PS51257">
    <property type="entry name" value="PROKAR_LIPOPROTEIN"/>
    <property type="match status" value="1"/>
</dbReference>
<evidence type="ECO:0000256" key="4">
    <source>
        <dbReference type="SAM" id="SignalP"/>
    </source>
</evidence>
<keyword evidence="3 4" id="KW-0732">Signal</keyword>
<dbReference type="Pfam" id="PF01547">
    <property type="entry name" value="SBP_bac_1"/>
    <property type="match status" value="1"/>
</dbReference>
<dbReference type="GO" id="GO:1901982">
    <property type="term" value="F:maltose binding"/>
    <property type="evidence" value="ECO:0007669"/>
    <property type="project" value="TreeGrafter"/>
</dbReference>
<dbReference type="Gene3D" id="3.40.190.10">
    <property type="entry name" value="Periplasmic binding protein-like II"/>
    <property type="match status" value="1"/>
</dbReference>
<dbReference type="RefSeq" id="WP_153685159.1">
    <property type="nucleotide sequence ID" value="NZ_WJIF01000007.1"/>
</dbReference>
<dbReference type="GO" id="GO:0015768">
    <property type="term" value="P:maltose transport"/>
    <property type="evidence" value="ECO:0007669"/>
    <property type="project" value="TreeGrafter"/>
</dbReference>
<accession>A0A6I2F7H3</accession>
<evidence type="ECO:0000256" key="1">
    <source>
        <dbReference type="ARBA" id="ARBA00008520"/>
    </source>
</evidence>
<evidence type="ECO:0000256" key="3">
    <source>
        <dbReference type="ARBA" id="ARBA00022729"/>
    </source>
</evidence>
<protein>
    <submittedName>
        <fullName evidence="5">Extracellular solute-binding protein</fullName>
    </submittedName>
</protein>
<keyword evidence="6" id="KW-1185">Reference proteome</keyword>
<gene>
    <name evidence="5" type="ORF">GE115_12705</name>
</gene>
<organism evidence="5 6">
    <name type="scientific">Agromyces agglutinans</name>
    <dbReference type="NCBI Taxonomy" id="2662258"/>
    <lineage>
        <taxon>Bacteria</taxon>
        <taxon>Bacillati</taxon>
        <taxon>Actinomycetota</taxon>
        <taxon>Actinomycetes</taxon>
        <taxon>Micrococcales</taxon>
        <taxon>Microbacteriaceae</taxon>
        <taxon>Agromyces</taxon>
    </lineage>
</organism>
<dbReference type="PANTHER" id="PTHR30061:SF50">
    <property type="entry name" value="MALTOSE_MALTODEXTRIN-BINDING PERIPLASMIC PROTEIN"/>
    <property type="match status" value="1"/>
</dbReference>
<dbReference type="AlphaFoldDB" id="A0A6I2F7H3"/>
<feature type="signal peptide" evidence="4">
    <location>
        <begin position="1"/>
        <end position="21"/>
    </location>
</feature>
<dbReference type="GO" id="GO:0055052">
    <property type="term" value="C:ATP-binding cassette (ABC) transporter complex, substrate-binding subunit-containing"/>
    <property type="evidence" value="ECO:0007669"/>
    <property type="project" value="TreeGrafter"/>
</dbReference>
<sequence>MRNHRTLAVLGIALSATLLLAACTSADGAADDGSVEITMIGADDAEVFAPLIEAFEEANPGITVDYQNVPFDQYNNVIQQRIGGKDAGVDVYLADAGAIGSLATRGFLTDLSEFQGQVKESSLAAAVEGNTFDGKLWALPMWTSLQYLYYNKTILDAAGIEHPSIDSAERTTWEELTENAKAAQASGAEWGLLFDQTDRYYQLQALPESLGGGSAATGDDLLTADVTNDGWVDAMTWYGALFEDGVAPRGVETDQMVQLFAAGKSAYFVGGPWSLVPILEADEKVDYGVAPNPMFDGGTPAMPTGSWNIAVSPATDAAEAAKAFAAFASLDPAGNALSAQEVIIPPTNVDSFAEYIEKMDGQDSPNTDGMGGLTLSELEEAAVNRPNTPGFTQLQDVLGRAFSDIRNGNDVEQTLQTAEDELQGLWDRL</sequence>
<dbReference type="SUPFAM" id="SSF53850">
    <property type="entry name" value="Periplasmic binding protein-like II"/>
    <property type="match status" value="1"/>
</dbReference>
<name>A0A6I2F7H3_9MICO</name>